<dbReference type="GO" id="GO:0008299">
    <property type="term" value="P:isoprenoid biosynthetic process"/>
    <property type="evidence" value="ECO:0007669"/>
    <property type="project" value="UniProtKB-KW"/>
</dbReference>
<reference evidence="9" key="1">
    <citation type="journal article" date="2008" name="Science">
        <title>Genome of an endosymbiont coupling N2 fixation to cellulolysis within RT protist cells in termite gut.</title>
        <authorList>
            <person name="Hongoh Y."/>
            <person name="Sharma V.K."/>
            <person name="Prakash T."/>
            <person name="Noda S."/>
            <person name="Toh H."/>
            <person name="Taylor T.D."/>
            <person name="Kudo T."/>
            <person name="Sakaki Y."/>
            <person name="Toyoda A."/>
            <person name="Hattori M."/>
            <person name="Ohkuma M."/>
        </authorList>
    </citation>
    <scope>NUCLEOTIDE SEQUENCE [LARGE SCALE GENOMIC DNA]</scope>
</reference>
<dbReference type="eggNOG" id="COG0142">
    <property type="taxonomic scope" value="Bacteria"/>
</dbReference>
<evidence type="ECO:0000256" key="6">
    <source>
        <dbReference type="ARBA" id="ARBA00023229"/>
    </source>
</evidence>
<comment type="similarity">
    <text evidence="2 7">Belongs to the FPP/GGPP synthase family.</text>
</comment>
<keyword evidence="5" id="KW-0460">Magnesium</keyword>
<evidence type="ECO:0000256" key="1">
    <source>
        <dbReference type="ARBA" id="ARBA00001946"/>
    </source>
</evidence>
<dbReference type="GO" id="GO:0004659">
    <property type="term" value="F:prenyltransferase activity"/>
    <property type="evidence" value="ECO:0007669"/>
    <property type="project" value="InterPro"/>
</dbReference>
<dbReference type="PANTHER" id="PTHR43281:SF1">
    <property type="entry name" value="FARNESYL DIPHOSPHATE SYNTHASE"/>
    <property type="match status" value="1"/>
</dbReference>
<evidence type="ECO:0000313" key="9">
    <source>
        <dbReference type="Proteomes" id="UP000000723"/>
    </source>
</evidence>
<dbReference type="HOGENOM" id="CLU_014015_2_1_10"/>
<dbReference type="SUPFAM" id="SSF48576">
    <property type="entry name" value="Terpenoid synthases"/>
    <property type="match status" value="1"/>
</dbReference>
<evidence type="ECO:0000313" key="8">
    <source>
        <dbReference type="EMBL" id="BAG83755.1"/>
    </source>
</evidence>
<keyword evidence="6" id="KW-0414">Isoprene biosynthesis</keyword>
<dbReference type="InterPro" id="IPR008949">
    <property type="entry name" value="Isoprenoid_synthase_dom_sf"/>
</dbReference>
<organism evidence="8 9">
    <name type="scientific">Azobacteroides pseudotrichonymphae genomovar. CFP2</name>
    <dbReference type="NCBI Taxonomy" id="511995"/>
    <lineage>
        <taxon>Bacteria</taxon>
        <taxon>Pseudomonadati</taxon>
        <taxon>Bacteroidota</taxon>
        <taxon>Bacteroidia</taxon>
        <taxon>Bacteroidales</taxon>
        <taxon>Candidatus Azobacteroides</taxon>
    </lineage>
</organism>
<name>B6YRD3_AZOPC</name>
<dbReference type="PROSITE" id="PS00723">
    <property type="entry name" value="POLYPRENYL_SYNTHASE_1"/>
    <property type="match status" value="1"/>
</dbReference>
<gene>
    <name evidence="8" type="ordered locus">CFPG_492</name>
</gene>
<evidence type="ECO:0000256" key="3">
    <source>
        <dbReference type="ARBA" id="ARBA00022679"/>
    </source>
</evidence>
<proteinExistence type="inferred from homology"/>
<dbReference type="CDD" id="cd00685">
    <property type="entry name" value="Trans_IPPS_HT"/>
    <property type="match status" value="1"/>
</dbReference>
<dbReference type="STRING" id="511995.CFPG_492"/>
<evidence type="ECO:0000256" key="7">
    <source>
        <dbReference type="RuleBase" id="RU004466"/>
    </source>
</evidence>
<dbReference type="OrthoDB" id="9805316at2"/>
<keyword evidence="3 7" id="KW-0808">Transferase</keyword>
<dbReference type="SFLD" id="SFLDS00005">
    <property type="entry name" value="Isoprenoid_Synthase_Type_I"/>
    <property type="match status" value="1"/>
</dbReference>
<evidence type="ECO:0000256" key="2">
    <source>
        <dbReference type="ARBA" id="ARBA00006706"/>
    </source>
</evidence>
<dbReference type="EMBL" id="AP010656">
    <property type="protein sequence ID" value="BAG83755.1"/>
    <property type="molecule type" value="Genomic_DNA"/>
</dbReference>
<keyword evidence="9" id="KW-1185">Reference proteome</keyword>
<dbReference type="SFLD" id="SFLDG01017">
    <property type="entry name" value="Polyprenyl_Transferase_Like"/>
    <property type="match status" value="1"/>
</dbReference>
<dbReference type="GO" id="GO:0046872">
    <property type="term" value="F:metal ion binding"/>
    <property type="evidence" value="ECO:0007669"/>
    <property type="project" value="UniProtKB-KW"/>
</dbReference>
<evidence type="ECO:0000256" key="4">
    <source>
        <dbReference type="ARBA" id="ARBA00022723"/>
    </source>
</evidence>
<protein>
    <submittedName>
        <fullName evidence="8">Geranylgeranyl pyrophosphate synthetase</fullName>
    </submittedName>
</protein>
<dbReference type="PANTHER" id="PTHR43281">
    <property type="entry name" value="FARNESYL DIPHOSPHATE SYNTHASE"/>
    <property type="match status" value="1"/>
</dbReference>
<keyword evidence="4" id="KW-0479">Metal-binding</keyword>
<dbReference type="Proteomes" id="UP000000723">
    <property type="component" value="Chromosome"/>
</dbReference>
<evidence type="ECO:0000256" key="5">
    <source>
        <dbReference type="ARBA" id="ARBA00022842"/>
    </source>
</evidence>
<comment type="cofactor">
    <cofactor evidence="1">
        <name>Mg(2+)</name>
        <dbReference type="ChEBI" id="CHEBI:18420"/>
    </cofactor>
</comment>
<dbReference type="InterPro" id="IPR033749">
    <property type="entry name" value="Polyprenyl_synt_CS"/>
</dbReference>
<dbReference type="Gene3D" id="1.10.600.10">
    <property type="entry name" value="Farnesyl Diphosphate Synthase"/>
    <property type="match status" value="1"/>
</dbReference>
<dbReference type="Pfam" id="PF00348">
    <property type="entry name" value="polyprenyl_synt"/>
    <property type="match status" value="1"/>
</dbReference>
<dbReference type="KEGG" id="aps:CFPG_492"/>
<dbReference type="PROSITE" id="PS00444">
    <property type="entry name" value="POLYPRENYL_SYNTHASE_2"/>
    <property type="match status" value="1"/>
</dbReference>
<sequence length="321" mass="37150">MNYQEALPLITKKIAEISYPKQPKELYEPMIYLLSMKGKRIRPIFTLMACRLFQENIKCAIDVALAWEIFHNFTLMHDDIIDNAFLRRGQSTVHTKWNKTIALLAGDSMLILAYKYIAKSPLQYRDILLHLFSSIAAKVCEGQAYDMLLENRLDVRKKEYLELVRLKTATLLSACLYSGAIVGGASGQDAKFLQDFGINLGIAFQIQDDMLDVYGNSSFGKEIGSDIFSNRRTYLLINALNICDEMERKELLFWLNEKEQKEEKITAIISLYDKMEIKKKTCRTIESYYRRALFSLKKVNVEEEKKVDLVELTKELMNRTS</sequence>
<accession>B6YRD3</accession>
<dbReference type="InterPro" id="IPR000092">
    <property type="entry name" value="Polyprenyl_synt"/>
</dbReference>
<dbReference type="RefSeq" id="WP_012573516.1">
    <property type="nucleotide sequence ID" value="NC_011565.1"/>
</dbReference>
<dbReference type="AlphaFoldDB" id="B6YRD3"/>